<feature type="compositionally biased region" description="Basic and acidic residues" evidence="1">
    <location>
        <begin position="13"/>
        <end position="24"/>
    </location>
</feature>
<gene>
    <name evidence="2" type="ORF">LHA35_01390</name>
</gene>
<protein>
    <submittedName>
        <fullName evidence="2">Uncharacterized protein</fullName>
    </submittedName>
</protein>
<dbReference type="Proteomes" id="UP001139311">
    <property type="component" value="Unassembled WGS sequence"/>
</dbReference>
<evidence type="ECO:0000313" key="3">
    <source>
        <dbReference type="Proteomes" id="UP001139311"/>
    </source>
</evidence>
<reference evidence="2" key="1">
    <citation type="submission" date="2021-10" db="EMBL/GenBank/DDBJ databases">
        <title>Roseicella aerolatum sp. nov., isolated from aerosols of e-waste dismantling site.</title>
        <authorList>
            <person name="Qin T."/>
        </authorList>
    </citation>
    <scope>NUCLEOTIDE SEQUENCE</scope>
    <source>
        <strain evidence="2">GB24</strain>
    </source>
</reference>
<comment type="caution">
    <text evidence="2">The sequence shown here is derived from an EMBL/GenBank/DDBJ whole genome shotgun (WGS) entry which is preliminary data.</text>
</comment>
<dbReference type="EMBL" id="JAJAQI010000002">
    <property type="protein sequence ID" value="MCB4820384.1"/>
    <property type="molecule type" value="Genomic_DNA"/>
</dbReference>
<dbReference type="AlphaFoldDB" id="A0A9X1I8Y9"/>
<evidence type="ECO:0000256" key="1">
    <source>
        <dbReference type="SAM" id="MobiDB-lite"/>
    </source>
</evidence>
<keyword evidence="3" id="KW-1185">Reference proteome</keyword>
<accession>A0A9X1I8Y9</accession>
<feature type="region of interest" description="Disordered" evidence="1">
    <location>
        <begin position="1"/>
        <end position="45"/>
    </location>
</feature>
<name>A0A9X1I8Y9_9PROT</name>
<dbReference type="RefSeq" id="WP_226603553.1">
    <property type="nucleotide sequence ID" value="NZ_JAJAQI010000002.1"/>
</dbReference>
<organism evidence="2 3">
    <name type="scientific">Roseicella aerolata</name>
    <dbReference type="NCBI Taxonomy" id="2883479"/>
    <lineage>
        <taxon>Bacteria</taxon>
        <taxon>Pseudomonadati</taxon>
        <taxon>Pseudomonadota</taxon>
        <taxon>Alphaproteobacteria</taxon>
        <taxon>Acetobacterales</taxon>
        <taxon>Roseomonadaceae</taxon>
        <taxon>Roseicella</taxon>
    </lineage>
</organism>
<proteinExistence type="predicted"/>
<evidence type="ECO:0000313" key="2">
    <source>
        <dbReference type="EMBL" id="MCB4820384.1"/>
    </source>
</evidence>
<feature type="compositionally biased region" description="Low complexity" evidence="1">
    <location>
        <begin position="25"/>
        <end position="36"/>
    </location>
</feature>
<sequence length="45" mass="4710">MQATETGMARRRIGQEDRIARPEARAAAPLAHVVAPPGAPESTAT</sequence>